<evidence type="ECO:0000313" key="2">
    <source>
        <dbReference type="Proteomes" id="UP000003303"/>
    </source>
</evidence>
<keyword evidence="2" id="KW-1185">Reference proteome</keyword>
<proteinExistence type="predicted"/>
<comment type="caution">
    <text evidence="1">The sequence shown here is derived from an EMBL/GenBank/DDBJ whole genome shotgun (WGS) entry which is preliminary data.</text>
</comment>
<evidence type="ECO:0008006" key="3">
    <source>
        <dbReference type="Google" id="ProtNLM"/>
    </source>
</evidence>
<dbReference type="RefSeq" id="WP_007365325.1">
    <property type="nucleotide sequence ID" value="NZ_ACLR01000124.1"/>
</dbReference>
<dbReference type="EMBL" id="ACLR01000124">
    <property type="protein sequence ID" value="EEK16835.1"/>
    <property type="molecule type" value="Genomic_DNA"/>
</dbReference>
<name>C2MBR0_9PORP</name>
<dbReference type="OrthoDB" id="9885896at2"/>
<sequence length="303" mass="34914">MQYYLHVSLRGSLLAGLLLLLSTSWLEATPLESLAPDTIIERNDYKLIIEPSKGQTDVILVDYNERHRVRRMETTAHSIDRELRKALSSVGGVLGIYDDNSFRWGTIRLFPKLYFGSTMMLGDAFAHAATPCFNHYMVAPIGYRYYIKGRYFVGFDFAFEGRTYSLRDGYYFTTNKEFSALSQSHYDDGMGLRQSKLVTRYISFPITLGMRPMMNSRMRLGVEVIPQIKYKEYVMHKQYGDRHKERTTTEATPPLSMTYGAFIDFRPIGIYVHYTPQPLLLVRDARSKYNNEGLLTAGLSITF</sequence>
<dbReference type="STRING" id="596327.PORUE0001_0481"/>
<reference evidence="1 2" key="1">
    <citation type="submission" date="2009-04" db="EMBL/GenBank/DDBJ databases">
        <authorList>
            <person name="Sebastian Y."/>
            <person name="Madupu R."/>
            <person name="Durkin A.S."/>
            <person name="Torralba M."/>
            <person name="Methe B."/>
            <person name="Sutton G.G."/>
            <person name="Strausberg R.L."/>
            <person name="Nelson K.E."/>
        </authorList>
    </citation>
    <scope>NUCLEOTIDE SEQUENCE [LARGE SCALE GENOMIC DNA]</scope>
    <source>
        <strain evidence="1 2">60-3</strain>
    </source>
</reference>
<dbReference type="AlphaFoldDB" id="C2MBR0"/>
<dbReference type="Proteomes" id="UP000003303">
    <property type="component" value="Unassembled WGS sequence"/>
</dbReference>
<accession>C2MBR0</accession>
<evidence type="ECO:0000313" key="1">
    <source>
        <dbReference type="EMBL" id="EEK16835.1"/>
    </source>
</evidence>
<gene>
    <name evidence="1" type="ORF">PORUE0001_0481</name>
</gene>
<protein>
    <recommendedName>
        <fullName evidence="3">Outer membrane protein beta-barrel domain-containing protein</fullName>
    </recommendedName>
</protein>
<organism evidence="1 2">
    <name type="scientific">Porphyromonas uenonis 60-3</name>
    <dbReference type="NCBI Taxonomy" id="596327"/>
    <lineage>
        <taxon>Bacteria</taxon>
        <taxon>Pseudomonadati</taxon>
        <taxon>Bacteroidota</taxon>
        <taxon>Bacteroidia</taxon>
        <taxon>Bacteroidales</taxon>
        <taxon>Porphyromonadaceae</taxon>
        <taxon>Porphyromonas</taxon>
    </lineage>
</organism>